<evidence type="ECO:0000313" key="2">
    <source>
        <dbReference type="EMBL" id="VDO32344.1"/>
    </source>
</evidence>
<keyword evidence="3" id="KW-1185">Reference proteome</keyword>
<evidence type="ECO:0000313" key="4">
    <source>
        <dbReference type="WBParaSite" id="OFLC_0000224201-mRNA-1"/>
    </source>
</evidence>
<dbReference type="InterPro" id="IPR029055">
    <property type="entry name" value="Ntn_hydrolases_N"/>
</dbReference>
<dbReference type="SUPFAM" id="SSF56235">
    <property type="entry name" value="N-terminal nucleophile aminohydrolases (Ntn hydrolases)"/>
    <property type="match status" value="1"/>
</dbReference>
<dbReference type="InterPro" id="IPR017932">
    <property type="entry name" value="GATase_2_dom"/>
</dbReference>
<dbReference type="STRING" id="387005.A0A183H433"/>
<reference evidence="2 3" key="2">
    <citation type="submission" date="2018-11" db="EMBL/GenBank/DDBJ databases">
        <authorList>
            <consortium name="Pathogen Informatics"/>
        </authorList>
    </citation>
    <scope>NUCLEOTIDE SEQUENCE [LARGE SCALE GENOMIC DNA]</scope>
</reference>
<protein>
    <submittedName>
        <fullName evidence="4">Glutamine amidotransferase type-2 domain-containing protein</fullName>
    </submittedName>
</protein>
<organism evidence="4">
    <name type="scientific">Onchocerca flexuosa</name>
    <dbReference type="NCBI Taxonomy" id="387005"/>
    <lineage>
        <taxon>Eukaryota</taxon>
        <taxon>Metazoa</taxon>
        <taxon>Ecdysozoa</taxon>
        <taxon>Nematoda</taxon>
        <taxon>Chromadorea</taxon>
        <taxon>Rhabditida</taxon>
        <taxon>Spirurina</taxon>
        <taxon>Spiruromorpha</taxon>
        <taxon>Filarioidea</taxon>
        <taxon>Onchocercidae</taxon>
        <taxon>Onchocerca</taxon>
    </lineage>
</organism>
<dbReference type="Pfam" id="PF00310">
    <property type="entry name" value="GATase_2"/>
    <property type="match status" value="1"/>
</dbReference>
<gene>
    <name evidence="2" type="ORF">OFLC_LOCUS2243</name>
</gene>
<evidence type="ECO:0000313" key="3">
    <source>
        <dbReference type="Proteomes" id="UP000267606"/>
    </source>
</evidence>
<evidence type="ECO:0000259" key="1">
    <source>
        <dbReference type="Pfam" id="PF00310"/>
    </source>
</evidence>
<dbReference type="Proteomes" id="UP000267606">
    <property type="component" value="Unassembled WGS sequence"/>
</dbReference>
<dbReference type="Gene3D" id="3.60.20.10">
    <property type="entry name" value="Glutamine Phosphoribosylpyrophosphate, subunit 1, domain 1"/>
    <property type="match status" value="1"/>
</dbReference>
<dbReference type="EMBL" id="UZAJ01001248">
    <property type="protein sequence ID" value="VDO32344.1"/>
    <property type="molecule type" value="Genomic_DNA"/>
</dbReference>
<dbReference type="WBParaSite" id="OFLC_0000224201-mRNA-1">
    <property type="protein sequence ID" value="OFLC_0000224201-mRNA-1"/>
    <property type="gene ID" value="OFLC_0000224201"/>
</dbReference>
<sequence length="85" mass="9127">MLERLAHRGACACDKNSDCGTSVVTAIPDALFGKISEKFYCGNEEETELPSVGEFATGLLFLYSCEQAIEAFTDLAKDCNLAVIA</sequence>
<accession>A0A183H433</accession>
<proteinExistence type="predicted"/>
<reference evidence="4" key="1">
    <citation type="submission" date="2016-06" db="UniProtKB">
        <authorList>
            <consortium name="WormBaseParasite"/>
        </authorList>
    </citation>
    <scope>IDENTIFICATION</scope>
</reference>
<feature type="domain" description="Glutamine amidotransferase type-2" evidence="1">
    <location>
        <begin position="1"/>
        <end position="79"/>
    </location>
</feature>
<name>A0A183H433_9BILA</name>
<dbReference type="AlphaFoldDB" id="A0A183H433"/>